<feature type="compositionally biased region" description="Basic and acidic residues" evidence="2">
    <location>
        <begin position="1764"/>
        <end position="1785"/>
    </location>
</feature>
<feature type="compositionally biased region" description="Acidic residues" evidence="2">
    <location>
        <begin position="2225"/>
        <end position="2238"/>
    </location>
</feature>
<feature type="compositionally biased region" description="Basic and acidic residues" evidence="2">
    <location>
        <begin position="673"/>
        <end position="689"/>
    </location>
</feature>
<feature type="region of interest" description="Disordered" evidence="2">
    <location>
        <begin position="1322"/>
        <end position="1344"/>
    </location>
</feature>
<feature type="region of interest" description="Disordered" evidence="2">
    <location>
        <begin position="1954"/>
        <end position="2017"/>
    </location>
</feature>
<feature type="compositionally biased region" description="Polar residues" evidence="2">
    <location>
        <begin position="5118"/>
        <end position="5133"/>
    </location>
</feature>
<feature type="compositionally biased region" description="Polar residues" evidence="2">
    <location>
        <begin position="802"/>
        <end position="818"/>
    </location>
</feature>
<evidence type="ECO:0000313" key="3">
    <source>
        <dbReference type="EMBL" id="CAH0599085.1"/>
    </source>
</evidence>
<feature type="compositionally biased region" description="Basic and acidic residues" evidence="2">
    <location>
        <begin position="5150"/>
        <end position="5165"/>
    </location>
</feature>
<protein>
    <submittedName>
        <fullName evidence="3">Uncharacterized protein</fullName>
    </submittedName>
</protein>
<feature type="region of interest" description="Disordered" evidence="2">
    <location>
        <begin position="795"/>
        <end position="839"/>
    </location>
</feature>
<feature type="compositionally biased region" description="Low complexity" evidence="2">
    <location>
        <begin position="5062"/>
        <end position="5101"/>
    </location>
</feature>
<feature type="compositionally biased region" description="Polar residues" evidence="2">
    <location>
        <begin position="1415"/>
        <end position="1428"/>
    </location>
</feature>
<reference evidence="3" key="1">
    <citation type="submission" date="2021-12" db="EMBL/GenBank/DDBJ databases">
        <authorList>
            <person name="King R."/>
        </authorList>
    </citation>
    <scope>NUCLEOTIDE SEQUENCE</scope>
</reference>
<feature type="region of interest" description="Disordered" evidence="2">
    <location>
        <begin position="2208"/>
        <end position="2271"/>
    </location>
</feature>
<evidence type="ECO:0000313" key="4">
    <source>
        <dbReference type="Proteomes" id="UP001154114"/>
    </source>
</evidence>
<feature type="region of interest" description="Disordered" evidence="2">
    <location>
        <begin position="206"/>
        <end position="228"/>
    </location>
</feature>
<accession>A0A9P0FTX8</accession>
<feature type="region of interest" description="Disordered" evidence="2">
    <location>
        <begin position="4598"/>
        <end position="4639"/>
    </location>
</feature>
<feature type="coiled-coil region" evidence="1">
    <location>
        <begin position="4057"/>
        <end position="4353"/>
    </location>
</feature>
<feature type="region of interest" description="Disordered" evidence="2">
    <location>
        <begin position="465"/>
        <end position="484"/>
    </location>
</feature>
<feature type="compositionally biased region" description="Polar residues" evidence="2">
    <location>
        <begin position="1168"/>
        <end position="1186"/>
    </location>
</feature>
<feature type="compositionally biased region" description="Basic and acidic residues" evidence="2">
    <location>
        <begin position="1146"/>
        <end position="1158"/>
    </location>
</feature>
<keyword evidence="1" id="KW-0175">Coiled coil</keyword>
<organism evidence="3 4">
    <name type="scientific">Chrysodeixis includens</name>
    <name type="common">Soybean looper</name>
    <name type="synonym">Pseudoplusia includens</name>
    <dbReference type="NCBI Taxonomy" id="689277"/>
    <lineage>
        <taxon>Eukaryota</taxon>
        <taxon>Metazoa</taxon>
        <taxon>Ecdysozoa</taxon>
        <taxon>Arthropoda</taxon>
        <taxon>Hexapoda</taxon>
        <taxon>Insecta</taxon>
        <taxon>Pterygota</taxon>
        <taxon>Neoptera</taxon>
        <taxon>Endopterygota</taxon>
        <taxon>Lepidoptera</taxon>
        <taxon>Glossata</taxon>
        <taxon>Ditrysia</taxon>
        <taxon>Noctuoidea</taxon>
        <taxon>Noctuidae</taxon>
        <taxon>Plusiinae</taxon>
        <taxon>Chrysodeixis</taxon>
    </lineage>
</organism>
<feature type="region of interest" description="Disordered" evidence="2">
    <location>
        <begin position="5047"/>
        <end position="5236"/>
    </location>
</feature>
<feature type="region of interest" description="Disordered" evidence="2">
    <location>
        <begin position="4965"/>
        <end position="5024"/>
    </location>
</feature>
<feature type="compositionally biased region" description="Pro residues" evidence="2">
    <location>
        <begin position="4604"/>
        <end position="4613"/>
    </location>
</feature>
<feature type="compositionally biased region" description="Acidic residues" evidence="2">
    <location>
        <begin position="3375"/>
        <end position="3385"/>
    </location>
</feature>
<feature type="compositionally biased region" description="Polar residues" evidence="2">
    <location>
        <begin position="1389"/>
        <end position="1401"/>
    </location>
</feature>
<feature type="compositionally biased region" description="Basic and acidic residues" evidence="2">
    <location>
        <begin position="1443"/>
        <end position="1453"/>
    </location>
</feature>
<feature type="region of interest" description="Disordered" evidence="2">
    <location>
        <begin position="673"/>
        <end position="765"/>
    </location>
</feature>
<feature type="compositionally biased region" description="Basic and acidic residues" evidence="2">
    <location>
        <begin position="211"/>
        <end position="228"/>
    </location>
</feature>
<feature type="region of interest" description="Disordered" evidence="2">
    <location>
        <begin position="3352"/>
        <end position="3385"/>
    </location>
</feature>
<feature type="compositionally biased region" description="Polar residues" evidence="2">
    <location>
        <begin position="5208"/>
        <end position="5232"/>
    </location>
</feature>
<proteinExistence type="predicted"/>
<feature type="compositionally biased region" description="Basic and acidic residues" evidence="2">
    <location>
        <begin position="5400"/>
        <end position="5414"/>
    </location>
</feature>
<feature type="compositionally biased region" description="Low complexity" evidence="2">
    <location>
        <begin position="1328"/>
        <end position="1341"/>
    </location>
</feature>
<feature type="compositionally biased region" description="Polar residues" evidence="2">
    <location>
        <begin position="5050"/>
        <end position="5061"/>
    </location>
</feature>
<feature type="compositionally biased region" description="Basic and acidic residues" evidence="2">
    <location>
        <begin position="2256"/>
        <end position="2267"/>
    </location>
</feature>
<feature type="region of interest" description="Disordered" evidence="2">
    <location>
        <begin position="1380"/>
        <end position="1453"/>
    </location>
</feature>
<feature type="region of interest" description="Disordered" evidence="2">
    <location>
        <begin position="3279"/>
        <end position="3309"/>
    </location>
</feature>
<feature type="region of interest" description="Disordered" evidence="2">
    <location>
        <begin position="618"/>
        <end position="639"/>
    </location>
</feature>
<feature type="region of interest" description="Disordered" evidence="2">
    <location>
        <begin position="1761"/>
        <end position="1822"/>
    </location>
</feature>
<feature type="compositionally biased region" description="Basic and acidic residues" evidence="2">
    <location>
        <begin position="3458"/>
        <end position="3467"/>
    </location>
</feature>
<feature type="compositionally biased region" description="Low complexity" evidence="2">
    <location>
        <begin position="4625"/>
        <end position="4639"/>
    </location>
</feature>
<gene>
    <name evidence="3" type="ORF">CINC_LOCUS8511</name>
</gene>
<feature type="region of interest" description="Disordered" evidence="2">
    <location>
        <begin position="994"/>
        <end position="1017"/>
    </location>
</feature>
<sequence>MTSTNDGKDVKSNQTSGPKGKSYYIELYKLLEAGLSGDSELSERTQHLCEAWRRIRSLCQHSAPTTHPHLLSWLQRHTARTVLQTEWQSPKSQNEHKRLSDAIDAFIKECESHSGPSREAVPQWELQLVARGEWFRRVLENPWGHPVLRVLLDPRGEPPSDQEVLEWLKDERGVMFVTRLRQLAASKCDDLALALASAVMDRVRACSSPPRDSDAPEQPIEKPKADGKPTFEDILKAEAGFTVDVWELLTDIEFVLLYKRDKQSRCIELAKQTPLRNGYQLVERLQSRLETSPREKKLWKNAKEVATLIAQVVITRCMVVRGCGGAARTALYCCARSLARALGPRLPAAARALAAPAATARHLHTLATAVKAQTSEDMKPFVCELYVRAITAGMNELERLKTEKESDAEARSSEQLLASWFTQLGALLAASERLRCECILTAFSVHPSPAMFDCIKAAPTLPPRATDPVETKQESTSSEFGSWASDSRSQTNFVKTSETLNLEHTERQANVLSPATLSEGEALGLSPELCQDIAVLLSGPRLKTLSWDTNRELLLENCRAYMERTNFGTRALTTELKYLNLDPRQFEHLPLEEDDETDIHYGIEKGYEHMVEEYQPEEIWQDADDPERTDSAVESEPEIMTTAVRLKKTKKKTQKLLSSDDDCDPLSLVAEAKRIEKKKERPHSKERSKEHKKRSRPKSKDPLEVKEHSSERKKEPKKKRERKKKEAADVKPSSLSSLVGMKVAARKPAQEPGVKVPVSDSDYDSQEKISLNSLASEGNGNDVLFDGLFSMDELKSPEKPTVKNSEPVSNGTVAGSSPNVPPGGNKTPEATSRVPAVAKTNQSNVAEYKLEQGKLTTVTDDVKKSITKLIQFRRQKTLSESEKNPVQPNIHTSNINTSVIKTPETQTPAQCSPQPNAQAPKVYFNQTQSNQLAEIRNEVNSLLSAKAFGIARPVIQFSPKSNHTMPNLPGRVRYPYVQAGEKLIPDMYRGPYVPKGTVESTEPKLSPKPSMSDNQEPHVNFDAFLKELQESINAGAESKDHRSIKKDPKPNHRTTTITPPGKADPKTSPSAKQTKKTDNSLNTFSRLSYLHKNKMLDLKSKQVIDAIIDYQSKAIQHCPATPESRNVPETRTSKSTSPKSETVTSKGDKSNSKVEKQKCVTPARENVIQPSSSKTSLKSENQCKTSPTERSRDTPAVPSKASSLTERDQQDLLLLLRQQSKQNLNHPRNKAENVKERIQPPQTVTGSSAVNYCTSQPKNRMLDDPNNVFSSVNAKTKPSPGGKPTNLNQIRLQNKPVNITKTEMNKAMDQKIQKIEIFSEVEPKTSKSKASASKSNAGKQSTDWEKVMDAILSHKTPSRGPNALDMALNKDAYNKTLLENLRNQRIVRPNSSTDPKSQSKPGSVPPNAHSCNILKRSNTDSNIKCNKNSSKEKALNLSSTSKSSEKRQSHVVKEPDVLKKTNKHQQFTCSLPKEDDPFISGIRNSDYDLLEELMDDDLRQEIGELSDDDNYVTPLNCLKTPKGFPVSKLPDEIIQEDKRLNSALIDALQKKPLSKVTCEPVQSFEHPEQIQNIGYANPKTVNTVQNAPSVSNTAPKASQNALKTVITIPKTKTAYKMNPDTTDQTSTYTASVPQQPTVQNVVLIGSDIVYQPCAIQTPVRATSFPQKTFVAYNQPNMAIYQTAQYAAPVINPLIISNAITVPVTVASTNVSAEPTKAATPSKTETTPAKQAEKLNDVTAKKTVVKDVNDVRAEPIANEALNDDLTSKENEKSDVNANKNCDRKVLSEVQENQKPGLVEKVETKTKSPTKTGSDGKKDSKDQERLKMKRMAILNRNIVHRSDNQPIALTYAPIKKIIFIPSVIKDTQTIVVTNLQETIQLPIINAKVLTQADTTMDVEKSKTNNIGNCKENKGKTPSRRILLRSSNKIDKSKIELVKKDTVPRNTKVRLKVPEGTITTTETPVSDVKNKRPATKKQAPRKTLTRTVKTREETKNKANKMQTRRNAKSKSLLNEPEQQTEKLEVIPDSVVTEVLESCNDITSPVEQQIPLTDIPDVNQVLGTEMDSTKSDVISTECSSSSILVNDTFDPLLPVDDVISQTTPDVTTNEIANMNLIETVGETVQDIIDAVISNTDDDQASKNAEVVEEIESYVKRLEQEKQANIATSLVCEETVDTEMFEENVLNPSKAAAETPAVHVPVIVNNTTFNNKAAEPDSTVEKSKEKDQDPDVICIEDDDDDDSPSQVTWSKVTPRPLRARTSVDHENGKGNKTDIPQSVRDGIIVEEIPYNKGDPLLKYMRIKLPSGKSFTATVRGQISGNVDMLFADPKLKSILMNTTTRQKYAFNISQVATSIDHKTKTVTSSRIQKISISTKPSPSLLNSNLETIDLLSDSDEESSTQHFSTEVGEYKVADMDKKLFNDHQAKFNQKCSVKLIREDIQQYLPPKPVENEQLCELPKTDLPSIQKESEAENKSNVITAVKIQNEPEKVEIIVPTPVTEAMETECPIVEIDDSSNDIDIAKPEELNGPEEKQVNVITETIQNEEDTKQKEAVEASNTEAEDIVETVSPKDTIIELKNRLLKDLGLDRCVDGTIIPPTPVEPIVPVIETPQVSIEDQCQDPVSDDSDGQTDSSNTVKQSDCFVNLTKCDDLVSQYKHLKLLKQCFIKLVRCDEISKTLYPEINGETNLGDVKSVEDFEGDDVPLSRCESFSILADYGANDDFVFDSQLSGDDEIACSSPVMAAFEVIASYKDVIFSNGKQDQSHIACESEWFSTKKNLNMQSKNSSVAERVEHLNSDLNESNIKDTGIKTQNTQTPTKRISQRLLKRKSAESDSIVNKIQKRCQHHVKDTDCKSDLDESGDIEELINASSISRDNEHRQGLVKSKSNDDFQSEFTMYLKEQSLSQENLMAAMDVDSTASDNTGKESLKKHINEEVSSTVIEDDTTRIDQVQDAMKIDSLPEAFAEVQSEDPKVVGDSHKIHVDVQIERLTDCTDQEDNCETEQSPEAIESIVDEMQVNVVSSCENSVETELDNTRSNSEDMCVDDDTTEKVCDDISDLDIQTDQLEESNNEIVVARSEEVDQEPIPCSINTDQRDIDMNITSEENSINLSTDVEEIAENPEVTTEIMNDESKDMPENNDKVTHSEITDTSDVDMNMSEEVVKTTEISDIITDLNNESQGDCDNDVAHTEKAIEVRETKLTGEICETSEVASETDTIADELSDSNVSKEAKPSHVTEQQDEIITSEGNSVNICTNDKITESADIVAKVDSEINDSLGENTEILEQTISSEDDAKTSSREDTELISGKETTTDRTENNNISSDVKIIECEVVTDEINDEQIPICDIDNVHEEVEIDTTDQPSDMENTNTNQTIKENSNDLTGTEEESEDVSVEVNEIDETVQEEGEIVINYEEMCDTELTNENQVEENTEVGQDTNSTELSNSPVPEKTDTEVTELITNEDDESKDLSDIKKDEIDEESIDAEEDTENDEEEIFTEVATEPDSKALAIIPAQENTSNTRQSLVPSNSSVMNAIQYEDDTMRTCFMFRGKESVDNNLVEMPENLIQITQQIGKGGKVEEIEIKLNVPNVTYSKKLHEDNDINPLFFDPISSKIMKRKADMTEIKIHHKKYRKGKNIDYPKITTATMEDSAYEYIDVQQNLTAWPIQGACVREITDFDKHEYLFTDNDNVSNSYRDPSIQTLADEIVATYNESDYTTCNITETNFNMGFGEGSGRVIQKLEDGCGAKFSAATLSDVKQIQPLLLSENYGKCKRDCNNFRTKDETVKIQQTMRCIIIKDKIKSFFEKTMNELSYDFSKGQDKNNNNYPDSNDLFDTSRFPYGLTSPDWIESRPQEVIVNVVQVGQLPVSATAQNPVTCDPRVTQVSDASPSQCSSENSLNDDPQSVIKTEYTELTTADLSMPLAQEYVQHIQSMPVPPREAMSYAMGENYNLDVQVKPEIKIELEETPEIKEEVDEHNDYDEPPPLYDRNMLNNIDYSYDGNPNTAAPVPNSTEMMYNSAEKQYGTETYTHLKPPHHEYQMQDHLLDPQIQQLQQMEHEYQQQHLHHLAQEQQLQEHENRLQREYDEHEKQMLEQQYREQENQRLQYQQLQEQEKQQLLQHQLQEQEQQQQILQMQIQEQENQQQLQLQLQEQEKQHMLQQQLQEQEKQQQEALLEQLQQQEKQKQIQEQEKLLQQQEQETRLQQQLQEQEKQQQLQQQQQRQQQEKQKLQQQLQEKQKQEKQEKQKHQLQQQHQKQQLLHQQQIEQQQKQQQSLQQKHQQQQLIQKQQQQLQKQQQLQLQKQQKQLQQQQQKKEKLLLKQQQQKQKQKQLQQQQQQQQQQQLQQQQQQQQQQLQQQQQQQEQPKPQQNGSTEKPDQIAHAMNAAGITPTADSASTNRAQALVNLISQKLRQGAVGTAQGTSNTFQKTTSINAMALQQALAQILPPPLNQTNSTENNQQTPNTPQVLHIVQGKNAAGNQQITLVDNSQQSGLNNQNSTPVLHIVQNKAATNTSANGTPSTQTNSFSGLSLVDAGLQQGNQLLHIVNTGSQKNSSAGQLLKRVNLLTNLGSGNEQKMVQFVCKSADGKAIQLNAPHQRSMVLRLQPIETPNLQPTQPPQPPQPSQPKQDSQELSPTTTASNNTNAKDATNAAEIKSRSIYEENYAKFIQSSAPRPINGDKGTSLPKFNQAFGKQVYQDGSQKNEMNNGNTHLTSNGESPDMQANDNAMNLEHMTQISSPPLLLRKTSPPTSQNAQAQSNLVQQLKQTIAPMNIQTMHGGVIYTRQIPVNLGSGQTINLITVPSTELDDANTPKQQSEVKFQVNQGGEIEPSIIKIVPQTQTNSNSDNTTEENNTHVCVSNDNTHTTQTQQVLTQMRIKLPMLSKPPQMVGGTRVVRPSFFQIQRNVISGTNQPVYQQLVLTAAPQLGQQTIRLPQPQTPRPAKTPSESQSSTESMSSSTLEQLREFDLVLEQVKERSTVQPNANSNGSNSSASSSTTNSGINKMRTPSTDTTDSPASTSTTVAETTRSTPAPQTQHQVLYSIGNTQPLNVTYVNRKAATPAPTTSSFVRSPDSTGITESTASSSSHSQIPHTVTSETSSTSSDPPATQSKPKSSSKSKSRPKASSNPPNTLKLNTVTPKTSSQKPLEDEQTTQRILYILAEYKEQVENSPDKDKPAPRRRSNPPLNPGSSKRKKSSSGSRRGREMSPIHGDETCRTMGSEDSSCGTSQGDCNESCLDSHSPQDSPRKVVRKLTFENETPVPLTQPRPQPQRNVIVADGQTITVARGTAGKPTTAVIMPANYILPVSMVKGGQQIAIVTNRGPKLLTVGGGEGGTTNALLLQRLIGPGGLKPVITRPGVRHVRLPAAALHNLQAFNLAAAASSQAAEATTTAAAGVSNPPELVETSKNNSPWRERDNQSVKPERGSSPDASEPWHLQTADSHDYSYEETVRADNMDRTVLDPIPDRYSPDMEAQRIFDKMFDVDSKKSYMVDSHDDSPRCGYDIDASDCDDKAYHQVHRIVETTLIT</sequence>
<dbReference type="Proteomes" id="UP001154114">
    <property type="component" value="Chromosome 27"/>
</dbReference>
<feature type="compositionally biased region" description="Low complexity" evidence="2">
    <location>
        <begin position="4971"/>
        <end position="5020"/>
    </location>
</feature>
<feature type="compositionally biased region" description="Basic and acidic residues" evidence="2">
    <location>
        <begin position="1037"/>
        <end position="1050"/>
    </location>
</feature>
<feature type="compositionally biased region" description="Polar residues" evidence="2">
    <location>
        <begin position="1133"/>
        <end position="1145"/>
    </location>
</feature>
<feature type="region of interest" description="Disordered" evidence="2">
    <location>
        <begin position="1034"/>
        <end position="1080"/>
    </location>
</feature>
<name>A0A9P0FTX8_CHRIL</name>
<feature type="compositionally biased region" description="Polar residues" evidence="2">
    <location>
        <begin position="474"/>
        <end position="484"/>
    </location>
</feature>
<feature type="compositionally biased region" description="Basic and acidic residues" evidence="2">
    <location>
        <begin position="698"/>
        <end position="714"/>
    </location>
</feature>
<feature type="compositionally biased region" description="Polar residues" evidence="2">
    <location>
        <begin position="3352"/>
        <end position="3374"/>
    </location>
</feature>
<feature type="region of interest" description="Disordered" evidence="2">
    <location>
        <begin position="3421"/>
        <end position="3482"/>
    </location>
</feature>
<evidence type="ECO:0000256" key="1">
    <source>
        <dbReference type="SAM" id="Coils"/>
    </source>
</evidence>
<feature type="compositionally biased region" description="Basic and acidic residues" evidence="2">
    <location>
        <begin position="3285"/>
        <end position="3295"/>
    </location>
</feature>
<feature type="compositionally biased region" description="Polar residues" evidence="2">
    <location>
        <begin position="3424"/>
        <end position="3437"/>
    </location>
</feature>
<feature type="compositionally biased region" description="Basic and acidic residues" evidence="2">
    <location>
        <begin position="1812"/>
        <end position="1822"/>
    </location>
</feature>
<feature type="compositionally biased region" description="Basic and acidic residues" evidence="2">
    <location>
        <begin position="5190"/>
        <end position="5203"/>
    </location>
</feature>
<feature type="region of interest" description="Disordered" evidence="2">
    <location>
        <begin position="4689"/>
        <end position="4713"/>
    </location>
</feature>
<keyword evidence="4" id="KW-1185">Reference proteome</keyword>
<feature type="region of interest" description="Disordered" evidence="2">
    <location>
        <begin position="4921"/>
        <end position="4949"/>
    </location>
</feature>
<feature type="region of interest" description="Disordered" evidence="2">
    <location>
        <begin position="1118"/>
        <end position="1207"/>
    </location>
</feature>
<evidence type="ECO:0000256" key="2">
    <source>
        <dbReference type="SAM" id="MobiDB-lite"/>
    </source>
</evidence>
<feature type="compositionally biased region" description="Low complexity" evidence="2">
    <location>
        <begin position="4935"/>
        <end position="4949"/>
    </location>
</feature>
<feature type="region of interest" description="Disordered" evidence="2">
    <location>
        <begin position="5378"/>
        <end position="5431"/>
    </location>
</feature>
<dbReference type="OrthoDB" id="6427254at2759"/>
<feature type="compositionally biased region" description="Basic residues" evidence="2">
    <location>
        <begin position="1968"/>
        <end position="1981"/>
    </location>
</feature>
<dbReference type="EMBL" id="LR824030">
    <property type="protein sequence ID" value="CAH0599085.1"/>
    <property type="molecule type" value="Genomic_DNA"/>
</dbReference>
<feature type="compositionally biased region" description="Basic and acidic residues" evidence="2">
    <location>
        <begin position="2214"/>
        <end position="2224"/>
    </location>
</feature>
<feature type="compositionally biased region" description="Acidic residues" evidence="2">
    <location>
        <begin position="3468"/>
        <end position="3482"/>
    </location>
</feature>